<dbReference type="PANTHER" id="PTHR35546">
    <property type="entry name" value="F-BOX PROTEIN INTERACTION DOMAIN PROTEIN-RELATED"/>
    <property type="match status" value="1"/>
</dbReference>
<dbReference type="Gene3D" id="1.20.1280.50">
    <property type="match status" value="1"/>
</dbReference>
<dbReference type="InterPro" id="IPR001810">
    <property type="entry name" value="F-box_dom"/>
</dbReference>
<dbReference type="InterPro" id="IPR055290">
    <property type="entry name" value="At3g26010-like"/>
</dbReference>
<dbReference type="InterPro" id="IPR036047">
    <property type="entry name" value="F-box-like_dom_sf"/>
</dbReference>
<dbReference type="InterPro" id="IPR056592">
    <property type="entry name" value="Beta-prop_At3g26010-like"/>
</dbReference>
<protein>
    <recommendedName>
        <fullName evidence="1">F-box domain-containing protein</fullName>
    </recommendedName>
</protein>
<dbReference type="SMART" id="SM00256">
    <property type="entry name" value="FBOX"/>
    <property type="match status" value="1"/>
</dbReference>
<sequence>MEASPAKRNPAAILTDDLLIEILRRLPIRSICRFKCVSRSWRKLISDPDHRKKLPQTLTGFYYASVSGERFPKWAYHFTDVTGKDVPFILPFPSADVRLLDSCNGLLLFRCFQPGPREVDTPFHYAVCNPATSKWVMLPDRSLASGQGRTARLGFDPAVSSHFHVVEYVLDEDDCVTGVQIYSSKTASWNFKESEWGDDIYLHIFSGSVRSVFLNGFMHMMMLCDGIVVVDMEGITWRIIPVPSDRLYGCIDQAQGRLCYLNVHDVDAFKLSIWILEDHGTNEWTLKHSIRTPLLFPQKNLPFAFGYKVITVHPECNNLIYFVYGRDNTLMAYEMDRKEIHVIRNLEHDYWEPCLPYVPLFSEALADEP</sequence>
<accession>A0A8T0TE35</accession>
<dbReference type="AlphaFoldDB" id="A0A8T0TE35"/>
<dbReference type="PANTHER" id="PTHR35546:SF105">
    <property type="entry name" value="OS05G0139200 PROTEIN"/>
    <property type="match status" value="1"/>
</dbReference>
<proteinExistence type="predicted"/>
<gene>
    <name evidence="2" type="ORF">PVAP13_4NG254833</name>
</gene>
<dbReference type="EMBL" id="CM029044">
    <property type="protein sequence ID" value="KAG2607415.1"/>
    <property type="molecule type" value="Genomic_DNA"/>
</dbReference>
<comment type="caution">
    <text evidence="2">The sequence shown here is derived from an EMBL/GenBank/DDBJ whole genome shotgun (WGS) entry which is preliminary data.</text>
</comment>
<evidence type="ECO:0000313" key="3">
    <source>
        <dbReference type="Proteomes" id="UP000823388"/>
    </source>
</evidence>
<dbReference type="Pfam" id="PF24750">
    <property type="entry name" value="b-prop_At3g26010-like"/>
    <property type="match status" value="1"/>
</dbReference>
<dbReference type="Pfam" id="PF00646">
    <property type="entry name" value="F-box"/>
    <property type="match status" value="1"/>
</dbReference>
<dbReference type="NCBIfam" id="TIGR01640">
    <property type="entry name" value="F_box_assoc_1"/>
    <property type="match status" value="1"/>
</dbReference>
<evidence type="ECO:0000259" key="1">
    <source>
        <dbReference type="SMART" id="SM00256"/>
    </source>
</evidence>
<evidence type="ECO:0000313" key="2">
    <source>
        <dbReference type="EMBL" id="KAG2607415.1"/>
    </source>
</evidence>
<feature type="domain" description="F-box" evidence="1">
    <location>
        <begin position="14"/>
        <end position="54"/>
    </location>
</feature>
<name>A0A8T0TE35_PANVG</name>
<dbReference type="SUPFAM" id="SSF81383">
    <property type="entry name" value="F-box domain"/>
    <property type="match status" value="1"/>
</dbReference>
<reference evidence="2" key="1">
    <citation type="submission" date="2020-05" db="EMBL/GenBank/DDBJ databases">
        <title>WGS assembly of Panicum virgatum.</title>
        <authorList>
            <person name="Lovell J.T."/>
            <person name="Jenkins J."/>
            <person name="Shu S."/>
            <person name="Juenger T.E."/>
            <person name="Schmutz J."/>
        </authorList>
    </citation>
    <scope>NUCLEOTIDE SEQUENCE</scope>
    <source>
        <strain evidence="2">AP13</strain>
    </source>
</reference>
<keyword evidence="3" id="KW-1185">Reference proteome</keyword>
<dbReference type="CDD" id="cd22157">
    <property type="entry name" value="F-box_AtFBW1-like"/>
    <property type="match status" value="1"/>
</dbReference>
<organism evidence="2 3">
    <name type="scientific">Panicum virgatum</name>
    <name type="common">Blackwell switchgrass</name>
    <dbReference type="NCBI Taxonomy" id="38727"/>
    <lineage>
        <taxon>Eukaryota</taxon>
        <taxon>Viridiplantae</taxon>
        <taxon>Streptophyta</taxon>
        <taxon>Embryophyta</taxon>
        <taxon>Tracheophyta</taxon>
        <taxon>Spermatophyta</taxon>
        <taxon>Magnoliopsida</taxon>
        <taxon>Liliopsida</taxon>
        <taxon>Poales</taxon>
        <taxon>Poaceae</taxon>
        <taxon>PACMAD clade</taxon>
        <taxon>Panicoideae</taxon>
        <taxon>Panicodae</taxon>
        <taxon>Paniceae</taxon>
        <taxon>Panicinae</taxon>
        <taxon>Panicum</taxon>
        <taxon>Panicum sect. Hiantes</taxon>
    </lineage>
</organism>
<dbReference type="Proteomes" id="UP000823388">
    <property type="component" value="Chromosome 4N"/>
</dbReference>
<dbReference type="InterPro" id="IPR017451">
    <property type="entry name" value="F-box-assoc_interact_dom"/>
</dbReference>